<evidence type="ECO:0000256" key="6">
    <source>
        <dbReference type="PROSITE-ProRule" id="PRU00175"/>
    </source>
</evidence>
<feature type="coiled-coil region" evidence="7">
    <location>
        <begin position="409"/>
        <end position="509"/>
    </location>
</feature>
<evidence type="ECO:0000256" key="2">
    <source>
        <dbReference type="ARBA" id="ARBA00022723"/>
    </source>
</evidence>
<accession>A0A2R5LHF9</accession>
<dbReference type="SMART" id="SM00369">
    <property type="entry name" value="LRR_TYP"/>
    <property type="match status" value="4"/>
</dbReference>
<organism evidence="9">
    <name type="scientific">Ornithodoros turicata</name>
    <dbReference type="NCBI Taxonomy" id="34597"/>
    <lineage>
        <taxon>Eukaryota</taxon>
        <taxon>Metazoa</taxon>
        <taxon>Ecdysozoa</taxon>
        <taxon>Arthropoda</taxon>
        <taxon>Chelicerata</taxon>
        <taxon>Arachnida</taxon>
        <taxon>Acari</taxon>
        <taxon>Parasitiformes</taxon>
        <taxon>Ixodida</taxon>
        <taxon>Ixodoidea</taxon>
        <taxon>Argasidae</taxon>
        <taxon>Ornithodorinae</taxon>
        <taxon>Ornithodoros</taxon>
    </lineage>
</organism>
<dbReference type="Pfam" id="PF13855">
    <property type="entry name" value="LRR_8"/>
    <property type="match status" value="1"/>
</dbReference>
<proteinExistence type="predicted"/>
<dbReference type="EMBL" id="GGLE01004834">
    <property type="protein sequence ID" value="MBY08960.1"/>
    <property type="molecule type" value="Transcribed_RNA"/>
</dbReference>
<dbReference type="AlphaFoldDB" id="A0A2R5LHF9"/>
<dbReference type="InterPro" id="IPR001611">
    <property type="entry name" value="Leu-rich_rpt"/>
</dbReference>
<dbReference type="Gene3D" id="3.30.40.10">
    <property type="entry name" value="Zinc/RING finger domain, C3HC4 (zinc finger)"/>
    <property type="match status" value="1"/>
</dbReference>
<reference evidence="9" key="1">
    <citation type="submission" date="2018-03" db="EMBL/GenBank/DDBJ databases">
        <title>The relapsing fever spirochete Borrelia turicatae persists in the highly oxidative environment of its soft-bodied tick vector.</title>
        <authorList>
            <person name="Bourret T.J."/>
            <person name="Boyle W.K."/>
            <person name="Valenzuela J.G."/>
            <person name="Oliveira F."/>
            <person name="Lopez J.E."/>
        </authorList>
    </citation>
    <scope>NUCLEOTIDE SEQUENCE</scope>
    <source>
        <strain evidence="9">Kansas strain/isolate</strain>
        <tissue evidence="9">Salivary glands</tissue>
    </source>
</reference>
<evidence type="ECO:0000256" key="1">
    <source>
        <dbReference type="ARBA" id="ARBA00022614"/>
    </source>
</evidence>
<dbReference type="Pfam" id="PF00560">
    <property type="entry name" value="LRR_1"/>
    <property type="match status" value="1"/>
</dbReference>
<evidence type="ECO:0000256" key="4">
    <source>
        <dbReference type="ARBA" id="ARBA00022771"/>
    </source>
</evidence>
<dbReference type="PANTHER" id="PTHR48051">
    <property type="match status" value="1"/>
</dbReference>
<protein>
    <submittedName>
        <fullName evidence="9">Putative e3 ubiquitin-protein ligase lrsam1 isoform 1</fullName>
    </submittedName>
</protein>
<dbReference type="SUPFAM" id="SSF57850">
    <property type="entry name" value="RING/U-box"/>
    <property type="match status" value="1"/>
</dbReference>
<dbReference type="SUPFAM" id="SSF52058">
    <property type="entry name" value="L domain-like"/>
    <property type="match status" value="1"/>
</dbReference>
<dbReference type="PROSITE" id="PS51450">
    <property type="entry name" value="LRR"/>
    <property type="match status" value="2"/>
</dbReference>
<evidence type="ECO:0000256" key="7">
    <source>
        <dbReference type="SAM" id="Coils"/>
    </source>
</evidence>
<keyword evidence="3" id="KW-0677">Repeat</keyword>
<dbReference type="Gene3D" id="3.80.10.10">
    <property type="entry name" value="Ribonuclease Inhibitor"/>
    <property type="match status" value="1"/>
</dbReference>
<dbReference type="FunFam" id="1.10.1170.10:FF:000002">
    <property type="entry name" value="Baculoviral IAP repeat containing 7"/>
    <property type="match status" value="1"/>
</dbReference>
<evidence type="ECO:0000259" key="8">
    <source>
        <dbReference type="PROSITE" id="PS50089"/>
    </source>
</evidence>
<dbReference type="CDD" id="cd16515">
    <property type="entry name" value="RING-HC_LRSAM1"/>
    <property type="match status" value="1"/>
</dbReference>
<evidence type="ECO:0000313" key="9">
    <source>
        <dbReference type="EMBL" id="MBY08960.1"/>
    </source>
</evidence>
<dbReference type="GO" id="GO:0008270">
    <property type="term" value="F:zinc ion binding"/>
    <property type="evidence" value="ECO:0007669"/>
    <property type="project" value="UniProtKB-KW"/>
</dbReference>
<dbReference type="InterPro" id="IPR032675">
    <property type="entry name" value="LRR_dom_sf"/>
</dbReference>
<dbReference type="InterPro" id="IPR003591">
    <property type="entry name" value="Leu-rich_rpt_typical-subtyp"/>
</dbReference>
<dbReference type="InterPro" id="IPR001841">
    <property type="entry name" value="Znf_RING"/>
</dbReference>
<dbReference type="Pfam" id="PF13920">
    <property type="entry name" value="zf-C3HC4_3"/>
    <property type="match status" value="1"/>
</dbReference>
<keyword evidence="1" id="KW-0433">Leucine-rich repeat</keyword>
<keyword evidence="4 6" id="KW-0863">Zinc-finger</keyword>
<name>A0A2R5LHF9_9ACAR</name>
<dbReference type="GO" id="GO:0005737">
    <property type="term" value="C:cytoplasm"/>
    <property type="evidence" value="ECO:0007669"/>
    <property type="project" value="TreeGrafter"/>
</dbReference>
<keyword evidence="2" id="KW-0479">Metal-binding</keyword>
<keyword evidence="7" id="KW-0175">Coiled coil</keyword>
<feature type="domain" description="RING-type" evidence="8">
    <location>
        <begin position="647"/>
        <end position="682"/>
    </location>
</feature>
<dbReference type="PANTHER" id="PTHR48051:SF47">
    <property type="entry name" value="LEUCINE RICH REPEAT AND STERILE ALPHA MOTIF CONTAINING 1"/>
    <property type="match status" value="1"/>
</dbReference>
<evidence type="ECO:0000256" key="5">
    <source>
        <dbReference type="ARBA" id="ARBA00022833"/>
    </source>
</evidence>
<dbReference type="InterPro" id="IPR050216">
    <property type="entry name" value="LRR_domain-containing"/>
</dbReference>
<sequence>MPLFKNRGNETERRKLEQKLYLAQENPDEVFDLSVCALKRVPSGVFAKCRVFRKTALILHSNRISSLDGGGSLKDLAEVEVLDLHSNDLRLLPEDIGALKCLRVLDVSSNALKTIPDSFESLTRLEVLNVSTNKFNEFPRAILELKKLQQLDISNNEIQKLPAQFYRLSRLKSLHLDSDKFIFPNVAVCNGGIETIMRFLCDHCGVEYPVRDEDTHEQDTSLTGEAQADTSGQHFEQLLNKKEQRRLDMLATESQLREAHVADAHLAEDAMEKRQQLLLQLAREQDELHAAVLEIQNQRDAERKKLLSDLERHAAALVQEISRSVSSETSERLREALEVERLDMEHLYSTKHAEMDATKKQAILNSMADTLCHSDLQILQVEQRKQLLGRLQESDLATARFFEDTIAAREKVQQDLTQHIQMVETYQKNAFEALQLKNDKVHHRIIQQIHLIEKELSKLTEVERKRRDLKVTNELDALATHRTELAFLLAVLLDNKAAREKELREYIREVEVRRDAEMGDFWLVQYQRLLDRKPPGIKALEEQLDQRIVSALMNSNAEHYITLFAAQHISWDEFVSMDRDDFKRLGILSEDTASALVAAVTHASVCPTGTGTWMEVPSAPLSETAETPEEAKRPLPLEVKLWCSSECVICLDVKTLLVFLPCGHVCCCQGCGEGVLQCPLCRAVVENKLSLI</sequence>
<dbReference type="PROSITE" id="PS50089">
    <property type="entry name" value="ZF_RING_2"/>
    <property type="match status" value="1"/>
</dbReference>
<dbReference type="Gene3D" id="1.10.150.50">
    <property type="entry name" value="Transcription Factor, Ets-1"/>
    <property type="match status" value="1"/>
</dbReference>
<feature type="coiled-coil region" evidence="7">
    <location>
        <begin position="267"/>
        <end position="301"/>
    </location>
</feature>
<dbReference type="InterPro" id="IPR013083">
    <property type="entry name" value="Znf_RING/FYVE/PHD"/>
</dbReference>
<keyword evidence="5" id="KW-0862">Zinc</keyword>
<dbReference type="InterPro" id="IPR013761">
    <property type="entry name" value="SAM/pointed_sf"/>
</dbReference>
<evidence type="ECO:0000256" key="3">
    <source>
        <dbReference type="ARBA" id="ARBA00022737"/>
    </source>
</evidence>
<dbReference type="SUPFAM" id="SSF47769">
    <property type="entry name" value="SAM/Pointed domain"/>
    <property type="match status" value="1"/>
</dbReference>